<evidence type="ECO:0000256" key="1">
    <source>
        <dbReference type="SAM" id="MobiDB-lite"/>
    </source>
</evidence>
<feature type="region of interest" description="Disordered" evidence="1">
    <location>
        <begin position="1"/>
        <end position="27"/>
    </location>
</feature>
<dbReference type="Pfam" id="PF25318">
    <property type="entry name" value="WHD_GDS1"/>
    <property type="match status" value="1"/>
</dbReference>
<dbReference type="EMBL" id="RSDZ01000109">
    <property type="protein sequence ID" value="RXG43312.1"/>
    <property type="molecule type" value="Genomic_DNA"/>
</dbReference>
<proteinExistence type="predicted"/>
<evidence type="ECO:0000313" key="3">
    <source>
        <dbReference type="EMBL" id="RXG43312.1"/>
    </source>
</evidence>
<evidence type="ECO:0000313" key="4">
    <source>
        <dbReference type="Proteomes" id="UP000288725"/>
    </source>
</evidence>
<dbReference type="InterPro" id="IPR057511">
    <property type="entry name" value="WH_GDS1"/>
</dbReference>
<dbReference type="AlphaFoldDB" id="A0A444RQ63"/>
<organism evidence="3 4">
    <name type="scientific">Verticillium dahliae</name>
    <name type="common">Verticillium wilt</name>
    <dbReference type="NCBI Taxonomy" id="27337"/>
    <lineage>
        <taxon>Eukaryota</taxon>
        <taxon>Fungi</taxon>
        <taxon>Dikarya</taxon>
        <taxon>Ascomycota</taxon>
        <taxon>Pezizomycotina</taxon>
        <taxon>Sordariomycetes</taxon>
        <taxon>Hypocreomycetidae</taxon>
        <taxon>Glomerellales</taxon>
        <taxon>Plectosphaerellaceae</taxon>
        <taxon>Verticillium</taxon>
    </lineage>
</organism>
<comment type="caution">
    <text evidence="3">The sequence shown here is derived from an EMBL/GenBank/DDBJ whole genome shotgun (WGS) entry which is preliminary data.</text>
</comment>
<sequence>MATSFEDNATSKYKHTPPPSPKRSQSRLELDKDNISSRLIDLEGTDDNVVEAVILQLQATSNRPHLVKELAPILAESLSVVQHSANPCALISARLASYLKRPCCCAFDDSDNVSIPPATILAVVCKRRPVKKGIDKSPPSTTMLNKPNVWTTVSYFWSLQTVGSGGGSKP</sequence>
<accession>A0A444RQ63</accession>
<feature type="compositionally biased region" description="Polar residues" evidence="1">
    <location>
        <begin position="1"/>
        <end position="11"/>
    </location>
</feature>
<dbReference type="Proteomes" id="UP000288725">
    <property type="component" value="Chromosome 5"/>
</dbReference>
<gene>
    <name evidence="3" type="ORF">VDGE_30315</name>
</gene>
<reference evidence="3 4" key="1">
    <citation type="submission" date="2018-12" db="EMBL/GenBank/DDBJ databases">
        <title>Genome of Verticillium dahliae isolate Getta Getta.</title>
        <authorList>
            <person name="Gardiner D.M."/>
        </authorList>
    </citation>
    <scope>NUCLEOTIDE SEQUENCE [LARGE SCALE GENOMIC DNA]</scope>
    <source>
        <strain evidence="3 4">Getta Getta</strain>
    </source>
</reference>
<name>A0A444RQ63_VERDA</name>
<evidence type="ECO:0000259" key="2">
    <source>
        <dbReference type="Pfam" id="PF25318"/>
    </source>
</evidence>
<feature type="domain" description="GDS1 winged helix" evidence="2">
    <location>
        <begin position="41"/>
        <end position="102"/>
    </location>
</feature>
<protein>
    <recommendedName>
        <fullName evidence="2">GDS1 winged helix domain-containing protein</fullName>
    </recommendedName>
</protein>